<dbReference type="KEGG" id="mgo:AFA91_32400"/>
<reference evidence="1 2" key="1">
    <citation type="submission" date="2015-07" db="EMBL/GenBank/DDBJ databases">
        <title>Complete genome sequence of Mycobacterium goodii X7B, a facultative thermophilic biodesulfurizing bacterium.</title>
        <authorList>
            <person name="Yu B."/>
            <person name="Li F."/>
            <person name="Xu P."/>
        </authorList>
    </citation>
    <scope>NUCLEOTIDE SEQUENCE [LARGE SCALE GENOMIC DNA]</scope>
    <source>
        <strain evidence="1 2">X7B</strain>
    </source>
</reference>
<evidence type="ECO:0000313" key="2">
    <source>
        <dbReference type="Proteomes" id="UP000062255"/>
    </source>
</evidence>
<dbReference type="Gene3D" id="3.30.530.20">
    <property type="match status" value="1"/>
</dbReference>
<protein>
    <submittedName>
        <fullName evidence="1">Cyclase</fullName>
    </submittedName>
</protein>
<name>A0A0K0XHC6_MYCGD</name>
<dbReference type="EMBL" id="CP012150">
    <property type="protein sequence ID" value="AKS36813.1"/>
    <property type="molecule type" value="Genomic_DNA"/>
</dbReference>
<dbReference type="CDD" id="cd07821">
    <property type="entry name" value="PYR_PYL_RCAR_like"/>
    <property type="match status" value="1"/>
</dbReference>
<proteinExistence type="predicted"/>
<dbReference type="Proteomes" id="UP000062255">
    <property type="component" value="Chromosome"/>
</dbReference>
<sequence>MLHGRVGQASRSRVIPAQQQAIWDVLADFGALSSWVDKIDHSSVLNAHPEVLGTTRRVQVGRTVLVERITEFEPPTVLAYAIEGLPARMGSLTNRWTLRPTGAGTEVTVTSIVRTVGVVSALTSGVTARVLAKQSDAMLAGLARQMGAAT</sequence>
<dbReference type="Pfam" id="PF10604">
    <property type="entry name" value="Polyketide_cyc2"/>
    <property type="match status" value="1"/>
</dbReference>
<organism evidence="1 2">
    <name type="scientific">Mycolicibacterium goodii</name>
    <name type="common">Mycobacterium goodii</name>
    <dbReference type="NCBI Taxonomy" id="134601"/>
    <lineage>
        <taxon>Bacteria</taxon>
        <taxon>Bacillati</taxon>
        <taxon>Actinomycetota</taxon>
        <taxon>Actinomycetes</taxon>
        <taxon>Mycobacteriales</taxon>
        <taxon>Mycobacteriaceae</taxon>
        <taxon>Mycolicibacterium</taxon>
    </lineage>
</organism>
<accession>A0A0K0XHC6</accession>
<dbReference type="PATRIC" id="fig|134601.6.peg.6700"/>
<dbReference type="AlphaFoldDB" id="A0A0K0XHC6"/>
<dbReference type="STRING" id="134601.AFA91_32400"/>
<dbReference type="InterPro" id="IPR019587">
    <property type="entry name" value="Polyketide_cyclase/dehydratase"/>
</dbReference>
<evidence type="ECO:0000313" key="1">
    <source>
        <dbReference type="EMBL" id="AKS36813.1"/>
    </source>
</evidence>
<dbReference type="SUPFAM" id="SSF55961">
    <property type="entry name" value="Bet v1-like"/>
    <property type="match status" value="1"/>
</dbReference>
<gene>
    <name evidence="1" type="ORF">AFA91_32400</name>
</gene>
<dbReference type="InterPro" id="IPR023393">
    <property type="entry name" value="START-like_dom_sf"/>
</dbReference>